<organism evidence="1 2">
    <name type="scientific">Brachionus plicatilis</name>
    <name type="common">Marine rotifer</name>
    <name type="synonym">Brachionus muelleri</name>
    <dbReference type="NCBI Taxonomy" id="10195"/>
    <lineage>
        <taxon>Eukaryota</taxon>
        <taxon>Metazoa</taxon>
        <taxon>Spiralia</taxon>
        <taxon>Gnathifera</taxon>
        <taxon>Rotifera</taxon>
        <taxon>Eurotatoria</taxon>
        <taxon>Monogononta</taxon>
        <taxon>Pseudotrocha</taxon>
        <taxon>Ploima</taxon>
        <taxon>Brachionidae</taxon>
        <taxon>Brachionus</taxon>
    </lineage>
</organism>
<accession>A0A3M7SYM0</accession>
<evidence type="ECO:0000313" key="1">
    <source>
        <dbReference type="EMBL" id="RNA40660.1"/>
    </source>
</evidence>
<sequence>MNKGIKRNLGTPIKTEKTKTCATISTCFFIIKQTGIFYLLTKNHEGNDTTRQEKVKFDQFQFKANFSTFRPD</sequence>
<reference evidence="1 2" key="1">
    <citation type="journal article" date="2018" name="Sci. Rep.">
        <title>Genomic signatures of local adaptation to the degree of environmental predictability in rotifers.</title>
        <authorList>
            <person name="Franch-Gras L."/>
            <person name="Hahn C."/>
            <person name="Garcia-Roger E.M."/>
            <person name="Carmona M.J."/>
            <person name="Serra M."/>
            <person name="Gomez A."/>
        </authorList>
    </citation>
    <scope>NUCLEOTIDE SEQUENCE [LARGE SCALE GENOMIC DNA]</scope>
    <source>
        <strain evidence="1">HYR1</strain>
    </source>
</reference>
<gene>
    <name evidence="1" type="ORF">BpHYR1_018710</name>
</gene>
<protein>
    <submittedName>
        <fullName evidence="1">Uncharacterized protein</fullName>
    </submittedName>
</protein>
<name>A0A3M7SYM0_BRAPC</name>
<proteinExistence type="predicted"/>
<keyword evidence="2" id="KW-1185">Reference proteome</keyword>
<dbReference type="EMBL" id="REGN01000610">
    <property type="protein sequence ID" value="RNA40660.1"/>
    <property type="molecule type" value="Genomic_DNA"/>
</dbReference>
<evidence type="ECO:0000313" key="2">
    <source>
        <dbReference type="Proteomes" id="UP000276133"/>
    </source>
</evidence>
<dbReference type="AlphaFoldDB" id="A0A3M7SYM0"/>
<comment type="caution">
    <text evidence="1">The sequence shown here is derived from an EMBL/GenBank/DDBJ whole genome shotgun (WGS) entry which is preliminary data.</text>
</comment>
<dbReference type="Proteomes" id="UP000276133">
    <property type="component" value="Unassembled WGS sequence"/>
</dbReference>